<evidence type="ECO:0000313" key="2">
    <source>
        <dbReference type="Proteomes" id="UP000286071"/>
    </source>
</evidence>
<organism evidence="1 2">
    <name type="scientific">Pseudomonas brassicacearum</name>
    <dbReference type="NCBI Taxonomy" id="930166"/>
    <lineage>
        <taxon>Bacteria</taxon>
        <taxon>Pseudomonadati</taxon>
        <taxon>Pseudomonadota</taxon>
        <taxon>Gammaproteobacteria</taxon>
        <taxon>Pseudomonadales</taxon>
        <taxon>Pseudomonadaceae</taxon>
        <taxon>Pseudomonas</taxon>
    </lineage>
</organism>
<dbReference type="Proteomes" id="UP000286071">
    <property type="component" value="Unassembled WGS sequence"/>
</dbReference>
<gene>
    <name evidence="1" type="ORF">BK659_18785</name>
</gene>
<sequence>MSENNASQLEVIINASGSCKGNLGPLGSLVPDGISMVERSGLLIFEASTGSPAVRRQTVVFELPGNIQSGSHDQWARWFAIYVYDGEQVKSWRGLEGAIDLVINSSKQEFSASLKYTVGAPDQSEFEVTVDLSISGFNKLITPS</sequence>
<protein>
    <submittedName>
        <fullName evidence="1">Uncharacterized protein</fullName>
    </submittedName>
</protein>
<comment type="caution">
    <text evidence="1">The sequence shown here is derived from an EMBL/GenBank/DDBJ whole genome shotgun (WGS) entry which is preliminary data.</text>
</comment>
<name>A0A423H3M3_9PSED</name>
<dbReference type="EMBL" id="MOBJ01000013">
    <property type="protein sequence ID" value="RON07328.1"/>
    <property type="molecule type" value="Genomic_DNA"/>
</dbReference>
<proteinExistence type="predicted"/>
<reference evidence="1 2" key="1">
    <citation type="submission" date="2016-10" db="EMBL/GenBank/DDBJ databases">
        <title>Comparative genome analysis of multiple Pseudomonas spp. focuses on biocontrol and plant growth promoting traits.</title>
        <authorList>
            <person name="Tao X.-Y."/>
            <person name="Taylor C.G."/>
        </authorList>
    </citation>
    <scope>NUCLEOTIDE SEQUENCE [LARGE SCALE GENOMIC DNA]</scope>
    <source>
        <strain evidence="1 2">48H11</strain>
    </source>
</reference>
<accession>A0A423H3M3</accession>
<dbReference type="AlphaFoldDB" id="A0A423H3M3"/>
<evidence type="ECO:0000313" key="1">
    <source>
        <dbReference type="EMBL" id="RON07328.1"/>
    </source>
</evidence>
<dbReference type="RefSeq" id="WP_123426600.1">
    <property type="nucleotide sequence ID" value="NZ_MOBJ01000013.1"/>
</dbReference>